<evidence type="ECO:0000313" key="11">
    <source>
        <dbReference type="Proteomes" id="UP000324800"/>
    </source>
</evidence>
<evidence type="ECO:0000259" key="9">
    <source>
        <dbReference type="PROSITE" id="PS50011"/>
    </source>
</evidence>
<organism evidence="10 11">
    <name type="scientific">Streblomastix strix</name>
    <dbReference type="NCBI Taxonomy" id="222440"/>
    <lineage>
        <taxon>Eukaryota</taxon>
        <taxon>Metamonada</taxon>
        <taxon>Preaxostyla</taxon>
        <taxon>Oxymonadida</taxon>
        <taxon>Streblomastigidae</taxon>
        <taxon>Streblomastix</taxon>
    </lineage>
</organism>
<comment type="caution">
    <text evidence="10">The sequence shown here is derived from an EMBL/GenBank/DDBJ whole genome shotgun (WGS) entry which is preliminary data.</text>
</comment>
<evidence type="ECO:0000256" key="8">
    <source>
        <dbReference type="ARBA" id="ARBA00048679"/>
    </source>
</evidence>
<dbReference type="EC" id="2.7.11.1" evidence="1"/>
<evidence type="ECO:0000256" key="2">
    <source>
        <dbReference type="ARBA" id="ARBA00022527"/>
    </source>
</evidence>
<dbReference type="Gene3D" id="1.10.510.10">
    <property type="entry name" value="Transferase(Phosphotransferase) domain 1"/>
    <property type="match status" value="1"/>
</dbReference>
<name>A0A5J4QD52_9EUKA</name>
<dbReference type="PANTHER" id="PTHR44899:SF3">
    <property type="entry name" value="SERINE_THREONINE-PROTEIN KINASE NEK1"/>
    <property type="match status" value="1"/>
</dbReference>
<evidence type="ECO:0000256" key="1">
    <source>
        <dbReference type="ARBA" id="ARBA00012513"/>
    </source>
</evidence>
<keyword evidence="6" id="KW-0067">ATP-binding</keyword>
<evidence type="ECO:0000256" key="7">
    <source>
        <dbReference type="ARBA" id="ARBA00047899"/>
    </source>
</evidence>
<dbReference type="PROSITE" id="PS50011">
    <property type="entry name" value="PROTEIN_KINASE_DOM"/>
    <property type="match status" value="1"/>
</dbReference>
<feature type="non-terminal residue" evidence="10">
    <location>
        <position position="171"/>
    </location>
</feature>
<gene>
    <name evidence="10" type="ORF">EZS28_054916</name>
</gene>
<feature type="domain" description="Protein kinase" evidence="9">
    <location>
        <begin position="1"/>
        <end position="73"/>
    </location>
</feature>
<dbReference type="GO" id="GO:0004674">
    <property type="term" value="F:protein serine/threonine kinase activity"/>
    <property type="evidence" value="ECO:0007669"/>
    <property type="project" value="UniProtKB-KW"/>
</dbReference>
<comment type="catalytic activity">
    <reaction evidence="8">
        <text>L-seryl-[protein] + ATP = O-phospho-L-seryl-[protein] + ADP + H(+)</text>
        <dbReference type="Rhea" id="RHEA:17989"/>
        <dbReference type="Rhea" id="RHEA-COMP:9863"/>
        <dbReference type="Rhea" id="RHEA-COMP:11604"/>
        <dbReference type="ChEBI" id="CHEBI:15378"/>
        <dbReference type="ChEBI" id="CHEBI:29999"/>
        <dbReference type="ChEBI" id="CHEBI:30616"/>
        <dbReference type="ChEBI" id="CHEBI:83421"/>
        <dbReference type="ChEBI" id="CHEBI:456216"/>
        <dbReference type="EC" id="2.7.11.1"/>
    </reaction>
</comment>
<evidence type="ECO:0000256" key="6">
    <source>
        <dbReference type="ARBA" id="ARBA00022840"/>
    </source>
</evidence>
<keyword evidence="2" id="KW-0723">Serine/threonine-protein kinase</keyword>
<evidence type="ECO:0000256" key="3">
    <source>
        <dbReference type="ARBA" id="ARBA00022679"/>
    </source>
</evidence>
<evidence type="ECO:0000256" key="5">
    <source>
        <dbReference type="ARBA" id="ARBA00022777"/>
    </source>
</evidence>
<reference evidence="10 11" key="1">
    <citation type="submission" date="2019-03" db="EMBL/GenBank/DDBJ databases">
        <title>Single cell metagenomics reveals metabolic interactions within the superorganism composed of flagellate Streblomastix strix and complex community of Bacteroidetes bacteria on its surface.</title>
        <authorList>
            <person name="Treitli S.C."/>
            <person name="Kolisko M."/>
            <person name="Husnik F."/>
            <person name="Keeling P."/>
            <person name="Hampl V."/>
        </authorList>
    </citation>
    <scope>NUCLEOTIDE SEQUENCE [LARGE SCALE GENOMIC DNA]</scope>
    <source>
        <strain evidence="10">ST1C</strain>
    </source>
</reference>
<dbReference type="GO" id="GO:0005524">
    <property type="term" value="F:ATP binding"/>
    <property type="evidence" value="ECO:0007669"/>
    <property type="project" value="UniProtKB-KW"/>
</dbReference>
<keyword evidence="5" id="KW-0418">Kinase</keyword>
<dbReference type="AlphaFoldDB" id="A0A5J4QD52"/>
<keyword evidence="3" id="KW-0808">Transferase</keyword>
<dbReference type="EMBL" id="SNRW01046163">
    <property type="protein sequence ID" value="KAA6318651.1"/>
    <property type="molecule type" value="Genomic_DNA"/>
</dbReference>
<accession>A0A5J4QD52</accession>
<proteinExistence type="predicted"/>
<dbReference type="SUPFAM" id="SSF56112">
    <property type="entry name" value="Protein kinase-like (PK-like)"/>
    <property type="match status" value="1"/>
</dbReference>
<dbReference type="InterPro" id="IPR011009">
    <property type="entry name" value="Kinase-like_dom_sf"/>
</dbReference>
<evidence type="ECO:0000256" key="4">
    <source>
        <dbReference type="ARBA" id="ARBA00022741"/>
    </source>
</evidence>
<dbReference type="Pfam" id="PF00069">
    <property type="entry name" value="Pkinase"/>
    <property type="match status" value="1"/>
</dbReference>
<dbReference type="PANTHER" id="PTHR44899">
    <property type="entry name" value="CAMK FAMILY PROTEIN KINASE"/>
    <property type="match status" value="1"/>
</dbReference>
<sequence length="171" mass="19733">MFAIGLVVFELLTGQHPFNANNEQAIIDKIKKGDHQQLPDFVPSDLKYLFISMLNNDPIKRPTIEDILNNEKIKKQIKEFKDDESGQELTTERFKRIQNEIKSVPKTDEISHDQMMKLTNGLKTARIIRSGKAPQIKSESYDMTRELIDNCSLVIQRTIKNEKNVDISFQA</sequence>
<evidence type="ECO:0000313" key="10">
    <source>
        <dbReference type="EMBL" id="KAA6318651.1"/>
    </source>
</evidence>
<protein>
    <recommendedName>
        <fullName evidence="1">non-specific serine/threonine protein kinase</fullName>
        <ecNumber evidence="1">2.7.11.1</ecNumber>
    </recommendedName>
</protein>
<keyword evidence="4" id="KW-0547">Nucleotide-binding</keyword>
<dbReference type="InterPro" id="IPR000719">
    <property type="entry name" value="Prot_kinase_dom"/>
</dbReference>
<comment type="catalytic activity">
    <reaction evidence="7">
        <text>L-threonyl-[protein] + ATP = O-phospho-L-threonyl-[protein] + ADP + H(+)</text>
        <dbReference type="Rhea" id="RHEA:46608"/>
        <dbReference type="Rhea" id="RHEA-COMP:11060"/>
        <dbReference type="Rhea" id="RHEA-COMP:11605"/>
        <dbReference type="ChEBI" id="CHEBI:15378"/>
        <dbReference type="ChEBI" id="CHEBI:30013"/>
        <dbReference type="ChEBI" id="CHEBI:30616"/>
        <dbReference type="ChEBI" id="CHEBI:61977"/>
        <dbReference type="ChEBI" id="CHEBI:456216"/>
        <dbReference type="EC" id="2.7.11.1"/>
    </reaction>
</comment>
<dbReference type="OrthoDB" id="191792at2759"/>
<dbReference type="InterPro" id="IPR051131">
    <property type="entry name" value="NEK_Ser/Thr_kinase_NIMA"/>
</dbReference>
<dbReference type="Proteomes" id="UP000324800">
    <property type="component" value="Unassembled WGS sequence"/>
</dbReference>